<evidence type="ECO:0000313" key="1">
    <source>
        <dbReference type="EMBL" id="ORY97663.1"/>
    </source>
</evidence>
<name>A0A1X2HFD6_SYNRA</name>
<dbReference type="InParanoid" id="A0A1X2HFD6"/>
<proteinExistence type="predicted"/>
<dbReference type="OrthoDB" id="5544375at2759"/>
<sequence length="113" mass="12773">MGATQSKGTPEPVIFYNQNVPLQSGESPANPEEVEKLVRKRVAEELQRAKQQEDEVTRRSYGDLAKQNIENDYNSVAMGTDIENMIKRIQRPAPKEIPAEIAERQEAVIACYK</sequence>
<organism evidence="1 2">
    <name type="scientific">Syncephalastrum racemosum</name>
    <name type="common">Filamentous fungus</name>
    <dbReference type="NCBI Taxonomy" id="13706"/>
    <lineage>
        <taxon>Eukaryota</taxon>
        <taxon>Fungi</taxon>
        <taxon>Fungi incertae sedis</taxon>
        <taxon>Mucoromycota</taxon>
        <taxon>Mucoromycotina</taxon>
        <taxon>Mucoromycetes</taxon>
        <taxon>Mucorales</taxon>
        <taxon>Syncephalastraceae</taxon>
        <taxon>Syncephalastrum</taxon>
    </lineage>
</organism>
<dbReference type="STRING" id="13706.A0A1X2HFD6"/>
<protein>
    <submittedName>
        <fullName evidence="1">Uncharacterized protein</fullName>
    </submittedName>
</protein>
<dbReference type="OMA" id="QHATENK"/>
<dbReference type="Pfam" id="PF07956">
    <property type="entry name" value="DUF1690"/>
    <property type="match status" value="1"/>
</dbReference>
<reference evidence="1 2" key="1">
    <citation type="submission" date="2016-07" db="EMBL/GenBank/DDBJ databases">
        <title>Pervasive Adenine N6-methylation of Active Genes in Fungi.</title>
        <authorList>
            <consortium name="DOE Joint Genome Institute"/>
            <person name="Mondo S.J."/>
            <person name="Dannebaum R.O."/>
            <person name="Kuo R.C."/>
            <person name="Labutti K."/>
            <person name="Haridas S."/>
            <person name="Kuo A."/>
            <person name="Salamov A."/>
            <person name="Ahrendt S.R."/>
            <person name="Lipzen A."/>
            <person name="Sullivan W."/>
            <person name="Andreopoulos W.B."/>
            <person name="Clum A."/>
            <person name="Lindquist E."/>
            <person name="Daum C."/>
            <person name="Ramamoorthy G.K."/>
            <person name="Gryganskyi A."/>
            <person name="Culley D."/>
            <person name="Magnuson J.K."/>
            <person name="James T.Y."/>
            <person name="O'Malley M.A."/>
            <person name="Stajich J.E."/>
            <person name="Spatafora J.W."/>
            <person name="Visel A."/>
            <person name="Grigoriev I.V."/>
        </authorList>
    </citation>
    <scope>NUCLEOTIDE SEQUENCE [LARGE SCALE GENOMIC DNA]</scope>
    <source>
        <strain evidence="1 2">NRRL 2496</strain>
    </source>
</reference>
<dbReference type="Proteomes" id="UP000242180">
    <property type="component" value="Unassembled WGS sequence"/>
</dbReference>
<keyword evidence="2" id="KW-1185">Reference proteome</keyword>
<comment type="caution">
    <text evidence="1">The sequence shown here is derived from an EMBL/GenBank/DDBJ whole genome shotgun (WGS) entry which is preliminary data.</text>
</comment>
<dbReference type="AlphaFoldDB" id="A0A1X2HFD6"/>
<gene>
    <name evidence="1" type="ORF">BCR43DRAFT_437339</name>
</gene>
<dbReference type="InterPro" id="IPR012471">
    <property type="entry name" value="DUF1690"/>
</dbReference>
<accession>A0A1X2HFD6</accession>
<dbReference type="EMBL" id="MCGN01000004">
    <property type="protein sequence ID" value="ORY97663.1"/>
    <property type="molecule type" value="Genomic_DNA"/>
</dbReference>
<evidence type="ECO:0000313" key="2">
    <source>
        <dbReference type="Proteomes" id="UP000242180"/>
    </source>
</evidence>